<evidence type="ECO:0000313" key="2">
    <source>
        <dbReference type="Proteomes" id="UP000324800"/>
    </source>
</evidence>
<proteinExistence type="predicted"/>
<gene>
    <name evidence="1" type="ORF">EZS28_017295</name>
</gene>
<dbReference type="EMBL" id="SNRW01004484">
    <property type="protein sequence ID" value="KAA6387177.1"/>
    <property type="molecule type" value="Genomic_DNA"/>
</dbReference>
<accession>A0A5J4VX19</accession>
<evidence type="ECO:0000313" key="1">
    <source>
        <dbReference type="EMBL" id="KAA6387177.1"/>
    </source>
</evidence>
<comment type="caution">
    <text evidence="1">The sequence shown here is derived from an EMBL/GenBank/DDBJ whole genome shotgun (WGS) entry which is preliminary data.</text>
</comment>
<organism evidence="1 2">
    <name type="scientific">Streblomastix strix</name>
    <dbReference type="NCBI Taxonomy" id="222440"/>
    <lineage>
        <taxon>Eukaryota</taxon>
        <taxon>Metamonada</taxon>
        <taxon>Preaxostyla</taxon>
        <taxon>Oxymonadida</taxon>
        <taxon>Streblomastigidae</taxon>
        <taxon>Streblomastix</taxon>
    </lineage>
</organism>
<protein>
    <submittedName>
        <fullName evidence="1">Uncharacterized protein</fullName>
    </submittedName>
</protein>
<dbReference type="Proteomes" id="UP000324800">
    <property type="component" value="Unassembled WGS sequence"/>
</dbReference>
<name>A0A5J4VX19_9EUKA</name>
<reference evidence="1 2" key="1">
    <citation type="submission" date="2019-03" db="EMBL/GenBank/DDBJ databases">
        <title>Single cell metagenomics reveals metabolic interactions within the superorganism composed of flagellate Streblomastix strix and complex community of Bacteroidetes bacteria on its surface.</title>
        <authorList>
            <person name="Treitli S.C."/>
            <person name="Kolisko M."/>
            <person name="Husnik F."/>
            <person name="Keeling P."/>
            <person name="Hampl V."/>
        </authorList>
    </citation>
    <scope>NUCLEOTIDE SEQUENCE [LARGE SCALE GENOMIC DNA]</scope>
    <source>
        <strain evidence="1">ST1C</strain>
    </source>
</reference>
<sequence length="168" mass="18775">MIIEQRKGLGYGRAARGRGSLAFLCQKCKVYYDTRENVVQSLCNGNTKVVVNEACHIDLESNSSSQTNFRSFDPSEDIEQWIELILTKAATMRVFGLKHGVPRSKPNSTIVATQNHVLEMSDTPNKMLGGKRKLDQIHNANQFAQLDKLIFKKLITSAPSIAIVNTHQ</sequence>
<dbReference type="AlphaFoldDB" id="A0A5J4VX19"/>